<feature type="transmembrane region" description="Helical" evidence="1">
    <location>
        <begin position="7"/>
        <end position="25"/>
    </location>
</feature>
<dbReference type="Proteomes" id="UP000257067">
    <property type="component" value="Unassembled WGS sequence"/>
</dbReference>
<evidence type="ECO:0000313" key="4">
    <source>
        <dbReference type="Proteomes" id="UP000257067"/>
    </source>
</evidence>
<reference evidence="3 4" key="1">
    <citation type="submission" date="2018-04" db="EMBL/GenBank/DDBJ databases">
        <title>Novel Campyloabacter and Helicobacter Species and Strains.</title>
        <authorList>
            <person name="Mannion A.J."/>
            <person name="Shen Z."/>
            <person name="Fox J.G."/>
        </authorList>
    </citation>
    <scope>NUCLEOTIDE SEQUENCE [LARGE SCALE GENOMIC DNA]</scope>
    <source>
        <strain evidence="3 4">ATCC 700242</strain>
    </source>
</reference>
<accession>A0A3D8IU84</accession>
<dbReference type="Gene3D" id="2.60.40.10">
    <property type="entry name" value="Immunoglobulins"/>
    <property type="match status" value="4"/>
</dbReference>
<sequence length="405" mass="45636">MRLSLKNIYCIVLGIVFSGCADLFFNPTTNLSLVPLSEVRIMPDVSSIAFEWKLNEKDKSIKGFVIYRKAKEEKEFKRIAIIANPFATHFVDKGLKNESIYYYQFATLGANDTISARSKIFAAKTSFIQPLEMAYASKDTPRMIKILWNPHPNPSVNGYIIEKKIDGQWREIAEVSNRLNIEYFDTNLADGSTYEYRVASIDFNGIKGRYSPVVSATTKYPPAPLNNITASKDVPKLIIIKWDASKQSDISHYAIYASQEEKGKYKKVGESKNTYFEFKTEDNGAVWFFKVVGVDEYGIAGSLAQVPVMGVSLTPPPPPVIKGASVVDEKAVIGWETPSSRVSAVYVYRKEGSFGNPLKFRVANNETKFVDKEMEKGKTYTYWVEFVDVNQIPSEPSQTFKLTLP</sequence>
<organism evidence="3 4">
    <name type="scientific">Helicobacter cholecystus</name>
    <dbReference type="NCBI Taxonomy" id="45498"/>
    <lineage>
        <taxon>Bacteria</taxon>
        <taxon>Pseudomonadati</taxon>
        <taxon>Campylobacterota</taxon>
        <taxon>Epsilonproteobacteria</taxon>
        <taxon>Campylobacterales</taxon>
        <taxon>Helicobacteraceae</taxon>
        <taxon>Helicobacter</taxon>
    </lineage>
</organism>
<dbReference type="OrthoDB" id="9810925at2"/>
<dbReference type="PROSITE" id="PS50853">
    <property type="entry name" value="FN3"/>
    <property type="match status" value="2"/>
</dbReference>
<dbReference type="InterPro" id="IPR003961">
    <property type="entry name" value="FN3_dom"/>
</dbReference>
<dbReference type="SUPFAM" id="SSF49265">
    <property type="entry name" value="Fibronectin type III"/>
    <property type="match status" value="2"/>
</dbReference>
<dbReference type="SMART" id="SM00060">
    <property type="entry name" value="FN3"/>
    <property type="match status" value="3"/>
</dbReference>
<name>A0A3D8IU84_9HELI</name>
<proteinExistence type="predicted"/>
<feature type="domain" description="Fibronectin type-III" evidence="2">
    <location>
        <begin position="129"/>
        <end position="221"/>
    </location>
</feature>
<dbReference type="RefSeq" id="WP_104723414.1">
    <property type="nucleotide sequence ID" value="NZ_FZNE01000001.1"/>
</dbReference>
<keyword evidence="1" id="KW-0472">Membrane</keyword>
<comment type="caution">
    <text evidence="3">The sequence shown here is derived from an EMBL/GenBank/DDBJ whole genome shotgun (WGS) entry which is preliminary data.</text>
</comment>
<keyword evidence="4" id="KW-1185">Reference proteome</keyword>
<dbReference type="InterPro" id="IPR013783">
    <property type="entry name" value="Ig-like_fold"/>
</dbReference>
<dbReference type="EMBL" id="NXLU01000006">
    <property type="protein sequence ID" value="RDU68838.1"/>
    <property type="molecule type" value="Genomic_DNA"/>
</dbReference>
<evidence type="ECO:0000313" key="3">
    <source>
        <dbReference type="EMBL" id="RDU68838.1"/>
    </source>
</evidence>
<feature type="domain" description="Fibronectin type-III" evidence="2">
    <location>
        <begin position="315"/>
        <end position="405"/>
    </location>
</feature>
<dbReference type="PROSITE" id="PS51257">
    <property type="entry name" value="PROKAR_LIPOPROTEIN"/>
    <property type="match status" value="1"/>
</dbReference>
<dbReference type="CDD" id="cd00063">
    <property type="entry name" value="FN3"/>
    <property type="match status" value="1"/>
</dbReference>
<keyword evidence="1" id="KW-1133">Transmembrane helix</keyword>
<gene>
    <name evidence="3" type="ORF">CQA62_05480</name>
</gene>
<protein>
    <recommendedName>
        <fullName evidence="2">Fibronectin type-III domain-containing protein</fullName>
    </recommendedName>
</protein>
<dbReference type="AlphaFoldDB" id="A0A3D8IU84"/>
<keyword evidence="1" id="KW-0812">Transmembrane</keyword>
<dbReference type="InterPro" id="IPR036116">
    <property type="entry name" value="FN3_sf"/>
</dbReference>
<evidence type="ECO:0000256" key="1">
    <source>
        <dbReference type="SAM" id="Phobius"/>
    </source>
</evidence>
<evidence type="ECO:0000259" key="2">
    <source>
        <dbReference type="PROSITE" id="PS50853"/>
    </source>
</evidence>